<dbReference type="EMBL" id="JBBYHU010000017">
    <property type="protein sequence ID" value="MEL1241309.1"/>
    <property type="molecule type" value="Genomic_DNA"/>
</dbReference>
<comment type="caution">
    <text evidence="6">The sequence shown here is derived from an EMBL/GenBank/DDBJ whole genome shotgun (WGS) entry which is preliminary data.</text>
</comment>
<dbReference type="RefSeq" id="WP_341700528.1">
    <property type="nucleotide sequence ID" value="NZ_JBBYHU010000017.1"/>
</dbReference>
<dbReference type="Pfam" id="PF13905">
    <property type="entry name" value="Thioredoxin_8"/>
    <property type="match status" value="1"/>
</dbReference>
<dbReference type="InterPro" id="IPR013766">
    <property type="entry name" value="Thioredoxin_domain"/>
</dbReference>
<dbReference type="PROSITE" id="PS51352">
    <property type="entry name" value="THIOREDOXIN_2"/>
    <property type="match status" value="1"/>
</dbReference>
<dbReference type="SUPFAM" id="SSF52833">
    <property type="entry name" value="Thioredoxin-like"/>
    <property type="match status" value="1"/>
</dbReference>
<evidence type="ECO:0000259" key="5">
    <source>
        <dbReference type="PROSITE" id="PS51352"/>
    </source>
</evidence>
<sequence>MKKNLIVLMSLMFVISVYSQKIIKNPKTGFSTVPYLFINNIEMTDSMTVVSFQISQYSGYKFSIPKKTYIKDVLKDEKLFIKSAEGVSMKGVNVVPESGVLNYKLIFGKLDKSVTKIEYGEANDGGDWFIHDIALQDVPNPSGINKELEGNWFNTNNGNWEIGFFDNNVVYKNQVWNYEKVTLKNGNGSVRLSNKDKNVTLLVKKGKEGSYFIGENLKSLNAFSNSFTDELLKTIPKDVVYEMPVFKSDSATYSGYIKNYSPKAAVKTIAIHIDDIITGAQNTFVAQINNNGFFSIKLPLYYPHEVWVRSSIFNGSVYLEPGKDVFQLLGDRQTIFMGESARINADLLRTQNVRRSDYEDMMRIILDMNPQDYKIYCQGIANKKMESLESIRKSNAIGSKAYQIGKLEIEYNAIAQMMNYQRDKETAFRLKNKIPNNQMEISLKKDTLTADYYQFLTDDVINNPLAVISTHSYQNVINSLQFLDLLRLGNFSNSFLETADEIEKSGYSLTKEEQQLLIDFKDVEAFQNRPAQKEFEKKYGEISASFFTKHQKIIKEIRKDGIYNTSDLEAYLIKNNIPISKEEKDFIKAEKRLAKETSPEQIKKNFAVYEALNSFYQKHQILLSQIYNEKRAAFRNKKLAELFTIKEGFATDIMKSQDICNKVVDQLTPLSQEELIRQQQSIQTPFIADYIKKCNNESLAKIQVNKLKTGYVLNETPKTEADKLFAEIMNKYKDKLVYVDFWATWCGPCRSGIERIKPLKEEMKDKGIVFVYLTNQSSPEQTYSAMIPDIKGEHYRLSTDEWNYLAAKFNISGIPHYMLVSKDGQVINPKLGQHSNEELKKILEKEL</sequence>
<evidence type="ECO:0000256" key="2">
    <source>
        <dbReference type="ARBA" id="ARBA00022748"/>
    </source>
</evidence>
<dbReference type="CDD" id="cd02966">
    <property type="entry name" value="TlpA_like_family"/>
    <property type="match status" value="1"/>
</dbReference>
<keyword evidence="7" id="KW-1185">Reference proteome</keyword>
<dbReference type="InterPro" id="IPR050553">
    <property type="entry name" value="Thioredoxin_ResA/DsbE_sf"/>
</dbReference>
<evidence type="ECO:0000313" key="6">
    <source>
        <dbReference type="EMBL" id="MEL1241309.1"/>
    </source>
</evidence>
<dbReference type="PANTHER" id="PTHR42852">
    <property type="entry name" value="THIOL:DISULFIDE INTERCHANGE PROTEIN DSBE"/>
    <property type="match status" value="1"/>
</dbReference>
<dbReference type="InterPro" id="IPR036249">
    <property type="entry name" value="Thioredoxin-like_sf"/>
</dbReference>
<reference evidence="6 7" key="1">
    <citation type="submission" date="2024-04" db="EMBL/GenBank/DDBJ databases">
        <title>Flavobacterium sp. DGU99 16S ribosomal RNA gene Genome sequencing and assembly.</title>
        <authorList>
            <person name="Park S."/>
        </authorList>
    </citation>
    <scope>NUCLEOTIDE SEQUENCE [LARGE SCALE GENOMIC DNA]</scope>
    <source>
        <strain evidence="6 7">DGU99</strain>
    </source>
</reference>
<keyword evidence="3" id="KW-1015">Disulfide bond</keyword>
<proteinExistence type="predicted"/>
<dbReference type="InterPro" id="IPR012336">
    <property type="entry name" value="Thioredoxin-like_fold"/>
</dbReference>
<accession>A0ABU9HMD7</accession>
<comment type="subcellular location">
    <subcellularLocation>
        <location evidence="1">Cell envelope</location>
    </subcellularLocation>
</comment>
<protein>
    <submittedName>
        <fullName evidence="6">TlpA disulfide reductase family protein</fullName>
    </submittedName>
</protein>
<gene>
    <name evidence="6" type="ORF">AAEO59_09640</name>
</gene>
<evidence type="ECO:0000313" key="7">
    <source>
        <dbReference type="Proteomes" id="UP001398556"/>
    </source>
</evidence>
<evidence type="ECO:0000256" key="3">
    <source>
        <dbReference type="ARBA" id="ARBA00023157"/>
    </source>
</evidence>
<evidence type="ECO:0000256" key="1">
    <source>
        <dbReference type="ARBA" id="ARBA00004196"/>
    </source>
</evidence>
<feature type="domain" description="Thioredoxin" evidence="5">
    <location>
        <begin position="707"/>
        <end position="847"/>
    </location>
</feature>
<dbReference type="PANTHER" id="PTHR42852:SF6">
    <property type="entry name" value="THIOL:DISULFIDE INTERCHANGE PROTEIN DSBE"/>
    <property type="match status" value="1"/>
</dbReference>
<dbReference type="Proteomes" id="UP001398556">
    <property type="component" value="Unassembled WGS sequence"/>
</dbReference>
<organism evidence="6 7">
    <name type="scientific">Flavobacterium flavipallidum</name>
    <dbReference type="NCBI Taxonomy" id="3139140"/>
    <lineage>
        <taxon>Bacteria</taxon>
        <taxon>Pseudomonadati</taxon>
        <taxon>Bacteroidota</taxon>
        <taxon>Flavobacteriia</taxon>
        <taxon>Flavobacteriales</taxon>
        <taxon>Flavobacteriaceae</taxon>
        <taxon>Flavobacterium</taxon>
    </lineage>
</organism>
<keyword evidence="4" id="KW-0676">Redox-active center</keyword>
<dbReference type="Gene3D" id="3.40.30.10">
    <property type="entry name" value="Glutaredoxin"/>
    <property type="match status" value="1"/>
</dbReference>
<keyword evidence="2" id="KW-0201">Cytochrome c-type biogenesis</keyword>
<evidence type="ECO:0000256" key="4">
    <source>
        <dbReference type="ARBA" id="ARBA00023284"/>
    </source>
</evidence>
<name>A0ABU9HMD7_9FLAO</name>